<accession>A0A034VZQ3</accession>
<reference evidence="3" key="1">
    <citation type="journal article" date="2014" name="BMC Genomics">
        <title>Characterizing the developmental transcriptome of the oriental fruit fly, Bactrocera dorsalis (Diptera: Tephritidae) through comparative genomic analysis with Drosophila melanogaster utilizing modENCODE datasets.</title>
        <authorList>
            <person name="Geib S.M."/>
            <person name="Calla B."/>
            <person name="Hall B."/>
            <person name="Hou S."/>
            <person name="Manoukis N.C."/>
        </authorList>
    </citation>
    <scope>NUCLEOTIDE SEQUENCE</scope>
    <source>
        <strain evidence="3">Punador</strain>
    </source>
</reference>
<feature type="chain" id="PRO_5007369231" description="DUF4774 domain-containing protein" evidence="1">
    <location>
        <begin position="21"/>
        <end position="316"/>
    </location>
</feature>
<dbReference type="EMBL" id="GAKP01011602">
    <property type="protein sequence ID" value="JAC47350.1"/>
    <property type="molecule type" value="Transcribed_RNA"/>
</dbReference>
<keyword evidence="1" id="KW-0732">Signal</keyword>
<evidence type="ECO:0000256" key="1">
    <source>
        <dbReference type="SAM" id="SignalP"/>
    </source>
</evidence>
<dbReference type="AlphaFoldDB" id="A0A034VZQ3"/>
<name>A0A034VZQ3_BACDO</name>
<proteinExistence type="predicted"/>
<feature type="domain" description="DUF4774" evidence="2">
    <location>
        <begin position="253"/>
        <end position="308"/>
    </location>
</feature>
<evidence type="ECO:0000259" key="2">
    <source>
        <dbReference type="Pfam" id="PF15999"/>
    </source>
</evidence>
<feature type="signal peptide" evidence="1">
    <location>
        <begin position="1"/>
        <end position="20"/>
    </location>
</feature>
<dbReference type="InterPro" id="IPR031942">
    <property type="entry name" value="DUF4774"/>
</dbReference>
<organism evidence="3">
    <name type="scientific">Bactrocera dorsalis</name>
    <name type="common">Oriental fruit fly</name>
    <name type="synonym">Dacus dorsalis</name>
    <dbReference type="NCBI Taxonomy" id="27457"/>
    <lineage>
        <taxon>Eukaryota</taxon>
        <taxon>Metazoa</taxon>
        <taxon>Ecdysozoa</taxon>
        <taxon>Arthropoda</taxon>
        <taxon>Hexapoda</taxon>
        <taxon>Insecta</taxon>
        <taxon>Pterygota</taxon>
        <taxon>Neoptera</taxon>
        <taxon>Endopterygota</taxon>
        <taxon>Diptera</taxon>
        <taxon>Brachycera</taxon>
        <taxon>Muscomorpha</taxon>
        <taxon>Tephritoidea</taxon>
        <taxon>Tephritidae</taxon>
        <taxon>Bactrocera</taxon>
        <taxon>Bactrocera</taxon>
    </lineage>
</organism>
<protein>
    <recommendedName>
        <fullName evidence="2">DUF4774 domain-containing protein</fullName>
    </recommendedName>
</protein>
<sequence length="316" mass="34731">MILPICFLAIFVVKLDCVHLHPVQISDEVIDDVWKIFNTKMWPWNTQYSAFFVSNLFAQPPVIDTLLSNTNKIVEPKDIPKFKSQPQQLMPIVITDLKLIDESHHTIVNTKDFKSDDRLLEAVKQINPEFMIEEIVSVPGRHTHTAVKLEKKSKPVNLPLSSTTSPKLVSKSFNFTSKATLANLGVSNSKQKYRQKLSKQTSESTELKTNDSIVKVEATGQTASSGIIPQIPFGSYFLPYLANDKRGVSKAAALILEPHAKAVVGNGGTAVSAPISKAFLKRGIPTNVYFNPESVAIAGVGGKAHAQADLELDLVD</sequence>
<evidence type="ECO:0000313" key="3">
    <source>
        <dbReference type="EMBL" id="JAC47350.1"/>
    </source>
</evidence>
<dbReference type="Pfam" id="PF15999">
    <property type="entry name" value="DUF4774"/>
    <property type="match status" value="1"/>
</dbReference>
<dbReference type="EMBL" id="GAKP01011604">
    <property type="protein sequence ID" value="JAC47348.1"/>
    <property type="molecule type" value="Transcribed_RNA"/>
</dbReference>